<dbReference type="GO" id="GO:0000155">
    <property type="term" value="F:phosphorelay sensor kinase activity"/>
    <property type="evidence" value="ECO:0007669"/>
    <property type="project" value="InterPro"/>
</dbReference>
<evidence type="ECO:0000313" key="12">
    <source>
        <dbReference type="Proteomes" id="UP000016931"/>
    </source>
</evidence>
<feature type="modified residue" description="4-aspartylphosphate" evidence="6">
    <location>
        <position position="794"/>
    </location>
</feature>
<evidence type="ECO:0000256" key="4">
    <source>
        <dbReference type="ARBA" id="ARBA00022679"/>
    </source>
</evidence>
<keyword evidence="3 6" id="KW-0597">Phosphoprotein</keyword>
<dbReference type="InterPro" id="IPR005467">
    <property type="entry name" value="His_kinase_dom"/>
</dbReference>
<evidence type="ECO:0000259" key="9">
    <source>
        <dbReference type="PROSITE" id="PS50110"/>
    </source>
</evidence>
<gene>
    <name evidence="11" type="ORF">SEPMUDRAFT_123858</name>
</gene>
<accession>M3DCS4</accession>
<feature type="domain" description="PAS" evidence="10">
    <location>
        <begin position="194"/>
        <end position="265"/>
    </location>
</feature>
<reference evidence="11 12" key="1">
    <citation type="journal article" date="2012" name="PLoS Pathog.">
        <title>Diverse lifestyles and strategies of plant pathogenesis encoded in the genomes of eighteen Dothideomycetes fungi.</title>
        <authorList>
            <person name="Ohm R.A."/>
            <person name="Feau N."/>
            <person name="Henrissat B."/>
            <person name="Schoch C.L."/>
            <person name="Horwitz B.A."/>
            <person name="Barry K.W."/>
            <person name="Condon B.J."/>
            <person name="Copeland A.C."/>
            <person name="Dhillon B."/>
            <person name="Glaser F."/>
            <person name="Hesse C.N."/>
            <person name="Kosti I."/>
            <person name="LaButti K."/>
            <person name="Lindquist E.A."/>
            <person name="Lucas S."/>
            <person name="Salamov A.A."/>
            <person name="Bradshaw R.E."/>
            <person name="Ciuffetti L."/>
            <person name="Hamelin R.C."/>
            <person name="Kema G.H.J."/>
            <person name="Lawrence C."/>
            <person name="Scott J.A."/>
            <person name="Spatafora J.W."/>
            <person name="Turgeon B.G."/>
            <person name="de Wit P.J.G.M."/>
            <person name="Zhong S."/>
            <person name="Goodwin S.B."/>
            <person name="Grigoriev I.V."/>
        </authorList>
    </citation>
    <scope>NUCLEOTIDE SEQUENCE [LARGE SCALE GENOMIC DNA]</scope>
    <source>
        <strain evidence="11 12">SO2202</strain>
    </source>
</reference>
<organism evidence="11 12">
    <name type="scientific">Sphaerulina musiva (strain SO2202)</name>
    <name type="common">Poplar stem canker fungus</name>
    <name type="synonym">Septoria musiva</name>
    <dbReference type="NCBI Taxonomy" id="692275"/>
    <lineage>
        <taxon>Eukaryota</taxon>
        <taxon>Fungi</taxon>
        <taxon>Dikarya</taxon>
        <taxon>Ascomycota</taxon>
        <taxon>Pezizomycotina</taxon>
        <taxon>Dothideomycetes</taxon>
        <taxon>Dothideomycetidae</taxon>
        <taxon>Mycosphaerellales</taxon>
        <taxon>Mycosphaerellaceae</taxon>
        <taxon>Sphaerulina</taxon>
    </lineage>
</organism>
<dbReference type="CDD" id="cd00130">
    <property type="entry name" value="PAS"/>
    <property type="match status" value="1"/>
</dbReference>
<dbReference type="Gene3D" id="1.10.287.130">
    <property type="match status" value="1"/>
</dbReference>
<dbReference type="InterPro" id="IPR036890">
    <property type="entry name" value="HATPase_C_sf"/>
</dbReference>
<evidence type="ECO:0000259" key="10">
    <source>
        <dbReference type="PROSITE" id="PS50112"/>
    </source>
</evidence>
<dbReference type="Pfam" id="PF00072">
    <property type="entry name" value="Response_reg"/>
    <property type="match status" value="1"/>
</dbReference>
<dbReference type="SMART" id="SM00388">
    <property type="entry name" value="HisKA"/>
    <property type="match status" value="1"/>
</dbReference>
<dbReference type="Gene3D" id="3.30.450.20">
    <property type="entry name" value="PAS domain"/>
    <property type="match status" value="1"/>
</dbReference>
<evidence type="ECO:0000256" key="7">
    <source>
        <dbReference type="SAM" id="MobiDB-lite"/>
    </source>
</evidence>
<dbReference type="InterPro" id="IPR001789">
    <property type="entry name" value="Sig_transdc_resp-reg_receiver"/>
</dbReference>
<feature type="compositionally biased region" description="Polar residues" evidence="7">
    <location>
        <begin position="654"/>
        <end position="668"/>
    </location>
</feature>
<protein>
    <recommendedName>
        <fullName evidence="2">histidine kinase</fullName>
        <ecNumber evidence="2">2.7.13.3</ecNumber>
    </recommendedName>
</protein>
<dbReference type="SUPFAM" id="SSF52172">
    <property type="entry name" value="CheY-like"/>
    <property type="match status" value="1"/>
</dbReference>
<dbReference type="Pfam" id="PF02518">
    <property type="entry name" value="HATPase_c"/>
    <property type="match status" value="1"/>
</dbReference>
<dbReference type="RefSeq" id="XP_016763730.1">
    <property type="nucleotide sequence ID" value="XM_016901865.1"/>
</dbReference>
<dbReference type="CDD" id="cd00082">
    <property type="entry name" value="HisKA"/>
    <property type="match status" value="1"/>
</dbReference>
<dbReference type="SMART" id="SM00091">
    <property type="entry name" value="PAS"/>
    <property type="match status" value="1"/>
</dbReference>
<dbReference type="SUPFAM" id="SSF55874">
    <property type="entry name" value="ATPase domain of HSP90 chaperone/DNA topoisomerase II/histidine kinase"/>
    <property type="match status" value="1"/>
</dbReference>
<dbReference type="GeneID" id="27899002"/>
<name>M3DCS4_SPHMS</name>
<dbReference type="PROSITE" id="PS50109">
    <property type="entry name" value="HIS_KIN"/>
    <property type="match status" value="1"/>
</dbReference>
<dbReference type="InterPro" id="IPR036097">
    <property type="entry name" value="HisK_dim/P_sf"/>
</dbReference>
<dbReference type="PROSITE" id="PS50110">
    <property type="entry name" value="RESPONSE_REGULATORY"/>
    <property type="match status" value="1"/>
</dbReference>
<dbReference type="GO" id="GO:0005886">
    <property type="term" value="C:plasma membrane"/>
    <property type="evidence" value="ECO:0007669"/>
    <property type="project" value="TreeGrafter"/>
</dbReference>
<feature type="region of interest" description="Disordered" evidence="7">
    <location>
        <begin position="1"/>
        <end position="25"/>
    </location>
</feature>
<dbReference type="OMA" id="YLMVAVK"/>
<dbReference type="SMART" id="SM00448">
    <property type="entry name" value="REC"/>
    <property type="match status" value="1"/>
</dbReference>
<dbReference type="AlphaFoldDB" id="M3DCS4"/>
<keyword evidence="4" id="KW-0808">Transferase</keyword>
<evidence type="ECO:0000256" key="1">
    <source>
        <dbReference type="ARBA" id="ARBA00000085"/>
    </source>
</evidence>
<keyword evidence="12" id="KW-1185">Reference proteome</keyword>
<dbReference type="InterPro" id="IPR035965">
    <property type="entry name" value="PAS-like_dom_sf"/>
</dbReference>
<feature type="domain" description="Response regulatory" evidence="9">
    <location>
        <begin position="740"/>
        <end position="864"/>
    </location>
</feature>
<dbReference type="Pfam" id="PF08447">
    <property type="entry name" value="PAS_3"/>
    <property type="match status" value="1"/>
</dbReference>
<dbReference type="EC" id="2.7.13.3" evidence="2"/>
<dbReference type="InterPro" id="IPR011006">
    <property type="entry name" value="CheY-like_superfamily"/>
</dbReference>
<feature type="compositionally biased region" description="Basic and acidic residues" evidence="7">
    <location>
        <begin position="639"/>
        <end position="651"/>
    </location>
</feature>
<dbReference type="PANTHER" id="PTHR43047:SF72">
    <property type="entry name" value="OSMOSENSING HISTIDINE PROTEIN KINASE SLN1"/>
    <property type="match status" value="1"/>
</dbReference>
<dbReference type="Gene3D" id="3.30.565.10">
    <property type="entry name" value="Histidine kinase-like ATPase, C-terminal domain"/>
    <property type="match status" value="1"/>
</dbReference>
<dbReference type="Pfam" id="PF00512">
    <property type="entry name" value="HisKA"/>
    <property type="match status" value="1"/>
</dbReference>
<dbReference type="CDD" id="cd17546">
    <property type="entry name" value="REC_hyHK_CKI1_RcsC-like"/>
    <property type="match status" value="1"/>
</dbReference>
<dbReference type="SUPFAM" id="SSF55785">
    <property type="entry name" value="PYP-like sensor domain (PAS domain)"/>
    <property type="match status" value="1"/>
</dbReference>
<feature type="domain" description="Histidine kinase" evidence="8">
    <location>
        <begin position="342"/>
        <end position="609"/>
    </location>
</feature>
<dbReference type="Proteomes" id="UP000016931">
    <property type="component" value="Unassembled WGS sequence"/>
</dbReference>
<evidence type="ECO:0000256" key="5">
    <source>
        <dbReference type="ARBA" id="ARBA00022777"/>
    </source>
</evidence>
<dbReference type="SUPFAM" id="SSF47384">
    <property type="entry name" value="Homodimeric domain of signal transducing histidine kinase"/>
    <property type="match status" value="1"/>
</dbReference>
<feature type="region of interest" description="Disordered" evidence="7">
    <location>
        <begin position="636"/>
        <end position="732"/>
    </location>
</feature>
<dbReference type="InterPro" id="IPR003661">
    <property type="entry name" value="HisK_dim/P_dom"/>
</dbReference>
<feature type="compositionally biased region" description="Basic and acidic residues" evidence="7">
    <location>
        <begin position="719"/>
        <end position="732"/>
    </location>
</feature>
<proteinExistence type="predicted"/>
<evidence type="ECO:0000256" key="3">
    <source>
        <dbReference type="ARBA" id="ARBA00022553"/>
    </source>
</evidence>
<dbReference type="GO" id="GO:0009927">
    <property type="term" value="F:histidine phosphotransfer kinase activity"/>
    <property type="evidence" value="ECO:0007669"/>
    <property type="project" value="TreeGrafter"/>
</dbReference>
<dbReference type="HOGENOM" id="CLU_000445_114_15_1"/>
<dbReference type="SMART" id="SM00387">
    <property type="entry name" value="HATPase_c"/>
    <property type="match status" value="1"/>
</dbReference>
<dbReference type="CDD" id="cd16922">
    <property type="entry name" value="HATPase_EvgS-ArcB-TorS-like"/>
    <property type="match status" value="1"/>
</dbReference>
<dbReference type="PROSITE" id="PS50112">
    <property type="entry name" value="PAS"/>
    <property type="match status" value="1"/>
</dbReference>
<sequence length="874" mass="96824">MKHTAPAAPAGDVDGHDVATANPLPGGADTTWRNCAMGGFLDWPCELRGYALTIAALPYPAAVFWDRKLTIFHNKAWADIGGMRAQGQHYQPSLSAETREVIESVRERGVPKEIHNHDILRDVSSDLKQSSTAVVSPLLGRDNAVLVQLLPRPMSYRSLEMGSGEHGSGTVVNRSGRHTADGEIQQLENTPLDEHPFFRRFAELLPSGLAILDRDARAIFVNQHFYDLTTMLDNDEQAFTSWPQSIHPDDYERVMAAYKEAFAGGRELRTEFRARGEPHPWRLLLLTPLDNDNLQHVSLKEGGGFICSIVDISSEKSAEIAERKAAQEARDRKVQQERFIDMISHEIRNPLSAVLHCAEDIGDAVRDKTSETIDTEIIQEAVETIALCVHHQKNIVDDVLSFSKLDASLLSLRPKLSNPSHQLAQTLKMFQPELRKQRMQFSFRIDDTYTESNVRSVMADMPRIGQVLINLLTNAIKFSARAEGSKSILCSVGASIEKPDSYPPDVVFFRSESVASRMDATNGQAWGSGDALYILVAVKDTGIGISAEGQKKLFQRFRQATPKTEEVYGGSGLGLNISRKICHLHGGEIGVSSKEGEGSTFGFFFKVKRCDMDAEAFDGHEGKEHLREQIKKLGIASPSDHESPEPFEWKPKPSRQQVEEASNDTTDGNEVGRAEMESESEMRREEHDTDALVVRPKLARAEKSGASLKSREAVTAGSDEARTEEQEEGLDAKATDSRISVLLVEDNIINQKIVHRKLEAKGFAVTTANNGKEAVEAIRKSSTGAKAFHVILMDQEMPLMSGNTATRAIRDLEKQSVIQYVPILGVTANVRGAQTDEMIESGMQDVITKPYKIEDLAEIIKELVDRSVRIESPR</sequence>
<dbReference type="InterPro" id="IPR000014">
    <property type="entry name" value="PAS"/>
</dbReference>
<dbReference type="InterPro" id="IPR013655">
    <property type="entry name" value="PAS_fold_3"/>
</dbReference>
<dbReference type="STRING" id="692275.M3DCS4"/>
<dbReference type="PANTHER" id="PTHR43047">
    <property type="entry name" value="TWO-COMPONENT HISTIDINE PROTEIN KINASE"/>
    <property type="match status" value="1"/>
</dbReference>
<dbReference type="InterPro" id="IPR003594">
    <property type="entry name" value="HATPase_dom"/>
</dbReference>
<evidence type="ECO:0000256" key="6">
    <source>
        <dbReference type="PROSITE-ProRule" id="PRU00169"/>
    </source>
</evidence>
<evidence type="ECO:0000256" key="2">
    <source>
        <dbReference type="ARBA" id="ARBA00012438"/>
    </source>
</evidence>
<evidence type="ECO:0000259" key="8">
    <source>
        <dbReference type="PROSITE" id="PS50109"/>
    </source>
</evidence>
<feature type="compositionally biased region" description="Basic and acidic residues" evidence="7">
    <location>
        <begin position="670"/>
        <end position="690"/>
    </location>
</feature>
<evidence type="ECO:0000313" key="11">
    <source>
        <dbReference type="EMBL" id="EMF15609.1"/>
    </source>
</evidence>
<dbReference type="eggNOG" id="KOG0519">
    <property type="taxonomic scope" value="Eukaryota"/>
</dbReference>
<keyword evidence="5" id="KW-0418">Kinase</keyword>
<dbReference type="InterPro" id="IPR004358">
    <property type="entry name" value="Sig_transdc_His_kin-like_C"/>
</dbReference>
<dbReference type="EMBL" id="KB456261">
    <property type="protein sequence ID" value="EMF15609.1"/>
    <property type="molecule type" value="Genomic_DNA"/>
</dbReference>
<dbReference type="PRINTS" id="PR00344">
    <property type="entry name" value="BCTRLSENSOR"/>
</dbReference>
<comment type="catalytic activity">
    <reaction evidence="1">
        <text>ATP + protein L-histidine = ADP + protein N-phospho-L-histidine.</text>
        <dbReference type="EC" id="2.7.13.3"/>
    </reaction>
</comment>
<dbReference type="Gene3D" id="3.40.50.2300">
    <property type="match status" value="1"/>
</dbReference>
<dbReference type="OrthoDB" id="60033at2759"/>